<evidence type="ECO:0000313" key="3">
    <source>
        <dbReference type="Proteomes" id="UP001184853"/>
    </source>
</evidence>
<proteinExistence type="predicted"/>
<keyword evidence="1" id="KW-0812">Transmembrane</keyword>
<organism evidence="2 3">
    <name type="scientific">Chryseobacterium geocarposphaerae</name>
    <dbReference type="NCBI Taxonomy" id="1416776"/>
    <lineage>
        <taxon>Bacteria</taxon>
        <taxon>Pseudomonadati</taxon>
        <taxon>Bacteroidota</taxon>
        <taxon>Flavobacteriia</taxon>
        <taxon>Flavobacteriales</taxon>
        <taxon>Weeksellaceae</taxon>
        <taxon>Chryseobacterium group</taxon>
        <taxon>Chryseobacterium</taxon>
    </lineage>
</organism>
<gene>
    <name evidence="2" type="ORF">J2781_003322</name>
</gene>
<protein>
    <submittedName>
        <fullName evidence="2">Membrane protein</fullName>
    </submittedName>
</protein>
<evidence type="ECO:0000256" key="1">
    <source>
        <dbReference type="SAM" id="Phobius"/>
    </source>
</evidence>
<dbReference type="EMBL" id="JAVDQS010000011">
    <property type="protein sequence ID" value="MDR6406364.1"/>
    <property type="molecule type" value="Genomic_DNA"/>
</dbReference>
<accession>A0ABU1LI14</accession>
<dbReference type="RefSeq" id="WP_147297037.1">
    <property type="nucleotide sequence ID" value="NZ_JAVDQS010000011.1"/>
</dbReference>
<keyword evidence="1" id="KW-0472">Membrane</keyword>
<evidence type="ECO:0000313" key="2">
    <source>
        <dbReference type="EMBL" id="MDR6406364.1"/>
    </source>
</evidence>
<feature type="transmembrane region" description="Helical" evidence="1">
    <location>
        <begin position="83"/>
        <end position="106"/>
    </location>
</feature>
<reference evidence="2 3" key="1">
    <citation type="submission" date="2023-07" db="EMBL/GenBank/DDBJ databases">
        <title>Sorghum-associated microbial communities from plants grown in Nebraska, USA.</title>
        <authorList>
            <person name="Schachtman D."/>
        </authorList>
    </citation>
    <scope>NUCLEOTIDE SEQUENCE [LARGE SCALE GENOMIC DNA]</scope>
    <source>
        <strain evidence="2 3">DS1709</strain>
    </source>
</reference>
<feature type="transmembrane region" description="Helical" evidence="1">
    <location>
        <begin position="172"/>
        <end position="196"/>
    </location>
</feature>
<feature type="transmembrane region" description="Helical" evidence="1">
    <location>
        <begin position="31"/>
        <end position="56"/>
    </location>
</feature>
<feature type="transmembrane region" description="Helical" evidence="1">
    <location>
        <begin position="126"/>
        <end position="151"/>
    </location>
</feature>
<sequence>MMQINAKPVNFKLGEYISKGYEFLKNNFGGLFGAFLLTILMSIIPFCSFLAVGNFYKYCRDLRAGKQASAGDIFNFDDFMPYFILQLILIGGILLLYIPMIIMMPIMANNNGEPSTAMIFFIPYMIILYIALVIVCLKGFYMPAVISLGGVKDIKTAWNMSVTMGKGNLLSIFLFTIVISILAQLGILACGIGLLFTLPLLYTSHYFAFEDAMQQVTYDEIKEIGSKNEF</sequence>
<dbReference type="Proteomes" id="UP001184853">
    <property type="component" value="Unassembled WGS sequence"/>
</dbReference>
<keyword evidence="1" id="KW-1133">Transmembrane helix</keyword>
<name>A0ABU1LI14_9FLAO</name>
<keyword evidence="3" id="KW-1185">Reference proteome</keyword>
<comment type="caution">
    <text evidence="2">The sequence shown here is derived from an EMBL/GenBank/DDBJ whole genome shotgun (WGS) entry which is preliminary data.</text>
</comment>